<evidence type="ECO:0000256" key="3">
    <source>
        <dbReference type="ARBA" id="ARBA00022692"/>
    </source>
</evidence>
<keyword evidence="7" id="KW-1278">Translocase</keyword>
<dbReference type="Gene3D" id="3.40.1110.10">
    <property type="entry name" value="Calcium-transporting ATPase, cytoplasmic domain N"/>
    <property type="match status" value="1"/>
</dbReference>
<dbReference type="PANTHER" id="PTHR48085:SF5">
    <property type="entry name" value="CADMIUM_ZINC-TRANSPORTING ATPASE HMA4-RELATED"/>
    <property type="match status" value="1"/>
</dbReference>
<dbReference type="Gene3D" id="3.40.50.1000">
    <property type="entry name" value="HAD superfamily/HAD-like"/>
    <property type="match status" value="1"/>
</dbReference>
<name>A0A4P2VSU3_FLUSA</name>
<dbReference type="Pfam" id="PF00702">
    <property type="entry name" value="Hydrolase"/>
    <property type="match status" value="1"/>
</dbReference>
<dbReference type="Pfam" id="PF00403">
    <property type="entry name" value="HMA"/>
    <property type="match status" value="1"/>
</dbReference>
<dbReference type="SUPFAM" id="SSF55008">
    <property type="entry name" value="HMA, heavy metal-associated domain"/>
    <property type="match status" value="1"/>
</dbReference>
<dbReference type="InterPro" id="IPR008250">
    <property type="entry name" value="ATPase_P-typ_transduc_dom_A_sf"/>
</dbReference>
<dbReference type="SUPFAM" id="SSF56784">
    <property type="entry name" value="HAD-like"/>
    <property type="match status" value="1"/>
</dbReference>
<dbReference type="PROSITE" id="PS50846">
    <property type="entry name" value="HMA_2"/>
    <property type="match status" value="1"/>
</dbReference>
<evidence type="ECO:0000256" key="12">
    <source>
        <dbReference type="RuleBase" id="RU362081"/>
    </source>
</evidence>
<evidence type="ECO:0000256" key="6">
    <source>
        <dbReference type="ARBA" id="ARBA00022840"/>
    </source>
</evidence>
<dbReference type="Gene3D" id="2.70.150.10">
    <property type="entry name" value="Calcium-transporting ATPase, cytoplasmic transduction domain A"/>
    <property type="match status" value="1"/>
</dbReference>
<evidence type="ECO:0000313" key="14">
    <source>
        <dbReference type="EMBL" id="BBH52385.1"/>
    </source>
</evidence>
<dbReference type="InterPro" id="IPR023298">
    <property type="entry name" value="ATPase_P-typ_TM_dom_sf"/>
</dbReference>
<feature type="transmembrane region" description="Helical" evidence="12">
    <location>
        <begin position="358"/>
        <end position="379"/>
    </location>
</feature>
<evidence type="ECO:0000256" key="10">
    <source>
        <dbReference type="ARBA" id="ARBA00039097"/>
    </source>
</evidence>
<feature type="transmembrane region" description="Helical" evidence="12">
    <location>
        <begin position="154"/>
        <end position="171"/>
    </location>
</feature>
<keyword evidence="5 12" id="KW-0547">Nucleotide-binding</keyword>
<evidence type="ECO:0000256" key="5">
    <source>
        <dbReference type="ARBA" id="ARBA00022741"/>
    </source>
</evidence>
<dbReference type="InterPro" id="IPR006121">
    <property type="entry name" value="HMA_dom"/>
</dbReference>
<keyword evidence="9 12" id="KW-0472">Membrane</keyword>
<dbReference type="InterPro" id="IPR023299">
    <property type="entry name" value="ATPase_P-typ_cyto_dom_N"/>
</dbReference>
<protein>
    <recommendedName>
        <fullName evidence="10">P-type Zn(2+) transporter</fullName>
        <ecNumber evidence="10">7.2.2.12</ecNumber>
    </recommendedName>
</protein>
<dbReference type="InterPro" id="IPR023214">
    <property type="entry name" value="HAD_sf"/>
</dbReference>
<dbReference type="InterPro" id="IPR059000">
    <property type="entry name" value="ATPase_P-type_domA"/>
</dbReference>
<comment type="similarity">
    <text evidence="2 12">Belongs to the cation transport ATPase (P-type) (TC 3.A.3) family. Type IB subfamily.</text>
</comment>
<keyword evidence="8 12" id="KW-1133">Transmembrane helix</keyword>
<dbReference type="PANTHER" id="PTHR48085">
    <property type="entry name" value="CADMIUM/ZINC-TRANSPORTING ATPASE HMA2-RELATED"/>
    <property type="match status" value="1"/>
</dbReference>
<dbReference type="PROSITE" id="PS00154">
    <property type="entry name" value="ATPASE_E1_E2"/>
    <property type="match status" value="1"/>
</dbReference>
<dbReference type="InterPro" id="IPR001757">
    <property type="entry name" value="P_typ_ATPase"/>
</dbReference>
<evidence type="ECO:0000313" key="15">
    <source>
        <dbReference type="Proteomes" id="UP000291236"/>
    </source>
</evidence>
<dbReference type="EMBL" id="AP019368">
    <property type="protein sequence ID" value="BBH52385.1"/>
    <property type="molecule type" value="Genomic_DNA"/>
</dbReference>
<dbReference type="NCBIfam" id="TIGR01525">
    <property type="entry name" value="ATPase-IB_hvy"/>
    <property type="match status" value="1"/>
</dbReference>
<dbReference type="NCBIfam" id="TIGR01511">
    <property type="entry name" value="ATPase-IB1_Cu"/>
    <property type="match status" value="1"/>
</dbReference>
<evidence type="ECO:0000256" key="7">
    <source>
        <dbReference type="ARBA" id="ARBA00022967"/>
    </source>
</evidence>
<dbReference type="SUPFAM" id="SSF81653">
    <property type="entry name" value="Calcium ATPase, transduction domain A"/>
    <property type="match status" value="1"/>
</dbReference>
<keyword evidence="6 12" id="KW-0067">ATP-binding</keyword>
<feature type="domain" description="HMA" evidence="13">
    <location>
        <begin position="5"/>
        <end position="71"/>
    </location>
</feature>
<dbReference type="SFLD" id="SFLDF00027">
    <property type="entry name" value="p-type_atpase"/>
    <property type="match status" value="1"/>
</dbReference>
<keyword evidence="3 12" id="KW-0812">Transmembrane</keyword>
<evidence type="ECO:0000259" key="13">
    <source>
        <dbReference type="PROSITE" id="PS50846"/>
    </source>
</evidence>
<dbReference type="InterPro" id="IPR044492">
    <property type="entry name" value="P_typ_ATPase_HD_dom"/>
</dbReference>
<sequence>MINIKIFSYLIKGMDCAGCANKIEIFCNKIKGVQKAEVDFTNALLIVHINEGSNANLKLEKGIQSIGFQLIKSESLEIKKEENKTCCHNTNKEENSLDIIEHTHNNQKFSHPFTPKNNTLFSRFKILQNNIWFPIVILCIGFVFSILIESFSEKYGMTAYIILTLLGLFPVARKAFVMAKVGYLFSVETLMTISAVGAIAIGAAEEAAAVIILFMIGETIEGYTARRARSGIQALASLLPADALRIDNNGEKKNIQIHEIIPGDLIEVKPGSRIPIDGLIHSGSSFIDESLLTGESLPTNKKVKDSVVAGSISTDGYLIIQATRQGGDNTIQRMIKMVEEAQGSKSRSMRSIEKFSRVYTPLILLIGVLVAVIPPLIFSYPWIEWIYRGLTILLIGCPCALVISTPSAISSGITAASKLGILIKNAGALELIGKVTTVAFDKTGTLTNGFLKVQTVHSFIHDENYILQIAATVEEKSTHPLAKAILAYAQDKNIKTLEATNGKTLPGIGASALVYDKEILICSPTYAKENALLSHEQILLIQKSQSEGKTVATVIQEKNAIGFISLTDELKPDAKSSLAKLKKMGVKSIILTGDHAISANAIAAGLDAEISAELLPKDKLSHIQSIAKTEKIAMVGDGINDAPAIAAADIGIAMGKGTDVAVDTAQIIIARNSIKSIVETIELSRKTMNNIKQNISISIGLKAIFLFLTIVGGTQIWMAILADTGATVIVTLNAIRLLRYKGIKNQ</sequence>
<evidence type="ECO:0000256" key="1">
    <source>
        <dbReference type="ARBA" id="ARBA00004141"/>
    </source>
</evidence>
<evidence type="ECO:0000256" key="8">
    <source>
        <dbReference type="ARBA" id="ARBA00022989"/>
    </source>
</evidence>
<feature type="transmembrane region" description="Helical" evidence="12">
    <location>
        <begin position="385"/>
        <end position="403"/>
    </location>
</feature>
<feature type="transmembrane region" description="Helical" evidence="12">
    <location>
        <begin position="717"/>
        <end position="738"/>
    </location>
</feature>
<dbReference type="EC" id="7.2.2.12" evidence="10"/>
<evidence type="ECO:0000256" key="4">
    <source>
        <dbReference type="ARBA" id="ARBA00022723"/>
    </source>
</evidence>
<dbReference type="Proteomes" id="UP000291236">
    <property type="component" value="Chromosome"/>
</dbReference>
<dbReference type="InterPro" id="IPR036412">
    <property type="entry name" value="HAD-like_sf"/>
</dbReference>
<dbReference type="SUPFAM" id="SSF81665">
    <property type="entry name" value="Calcium ATPase, transmembrane domain M"/>
    <property type="match status" value="1"/>
</dbReference>
<dbReference type="Pfam" id="PF00122">
    <property type="entry name" value="E1-E2_ATPase"/>
    <property type="match status" value="1"/>
</dbReference>
<dbReference type="FunFam" id="2.70.150.10:FF:000002">
    <property type="entry name" value="Copper-transporting ATPase 1, putative"/>
    <property type="match status" value="1"/>
</dbReference>
<feature type="transmembrane region" description="Helical" evidence="12">
    <location>
        <begin position="694"/>
        <end position="711"/>
    </location>
</feature>
<dbReference type="InterPro" id="IPR051014">
    <property type="entry name" value="Cation_Transport_ATPase_IB"/>
</dbReference>
<dbReference type="GO" id="GO:0016887">
    <property type="term" value="F:ATP hydrolysis activity"/>
    <property type="evidence" value="ECO:0007669"/>
    <property type="project" value="InterPro"/>
</dbReference>
<organism evidence="14 15">
    <name type="scientific">Fluviispira sanaruensis</name>
    <dbReference type="NCBI Taxonomy" id="2493639"/>
    <lineage>
        <taxon>Bacteria</taxon>
        <taxon>Pseudomonadati</taxon>
        <taxon>Bdellovibrionota</taxon>
        <taxon>Oligoflexia</taxon>
        <taxon>Silvanigrellales</taxon>
        <taxon>Silvanigrellaceae</taxon>
        <taxon>Fluviispira</taxon>
    </lineage>
</organism>
<accession>A0A4P2VSU3</accession>
<dbReference type="GO" id="GO:0005524">
    <property type="term" value="F:ATP binding"/>
    <property type="evidence" value="ECO:0007669"/>
    <property type="project" value="UniProtKB-UniRule"/>
</dbReference>
<dbReference type="Gene3D" id="3.30.70.100">
    <property type="match status" value="1"/>
</dbReference>
<dbReference type="CDD" id="cd00371">
    <property type="entry name" value="HMA"/>
    <property type="match status" value="1"/>
</dbReference>
<reference evidence="14 15" key="1">
    <citation type="submission" date="2018-12" db="EMBL/GenBank/DDBJ databases">
        <title>Rubrispira sanarue gen. nov., sp., nov., a member of the order Silvanigrellales, isolated from a brackish lake in Hamamatsu Japan.</title>
        <authorList>
            <person name="Maejima Y."/>
            <person name="Iino T."/>
            <person name="Muraguchi Y."/>
            <person name="Fukuda K."/>
            <person name="Nojiri H."/>
            <person name="Ohkuma M."/>
            <person name="Moriuchi R."/>
            <person name="Dohra H."/>
            <person name="Kimbara K."/>
            <person name="Shintani M."/>
        </authorList>
    </citation>
    <scope>NUCLEOTIDE SEQUENCE [LARGE SCALE GENOMIC DNA]</scope>
    <source>
        <strain evidence="14 15">RF1110005</strain>
    </source>
</reference>
<dbReference type="InterPro" id="IPR027256">
    <property type="entry name" value="P-typ_ATPase_IB"/>
</dbReference>
<dbReference type="KEGG" id="sbf:JCM31447_08260"/>
<dbReference type="PRINTS" id="PR00119">
    <property type="entry name" value="CATATPASE"/>
</dbReference>
<dbReference type="GO" id="GO:0015086">
    <property type="term" value="F:cadmium ion transmembrane transporter activity"/>
    <property type="evidence" value="ECO:0007669"/>
    <property type="project" value="TreeGrafter"/>
</dbReference>
<keyword evidence="15" id="KW-1185">Reference proteome</keyword>
<dbReference type="PROSITE" id="PS01229">
    <property type="entry name" value="COF_2"/>
    <property type="match status" value="1"/>
</dbReference>
<feature type="transmembrane region" description="Helical" evidence="12">
    <location>
        <begin position="131"/>
        <end position="148"/>
    </location>
</feature>
<dbReference type="AlphaFoldDB" id="A0A4P2VSU3"/>
<evidence type="ECO:0000256" key="2">
    <source>
        <dbReference type="ARBA" id="ARBA00006024"/>
    </source>
</evidence>
<evidence type="ECO:0000256" key="9">
    <source>
        <dbReference type="ARBA" id="ARBA00023136"/>
    </source>
</evidence>
<dbReference type="NCBIfam" id="TIGR01494">
    <property type="entry name" value="ATPase_P-type"/>
    <property type="match status" value="1"/>
</dbReference>
<dbReference type="InterPro" id="IPR036163">
    <property type="entry name" value="HMA_dom_sf"/>
</dbReference>
<keyword evidence="12" id="KW-1003">Cell membrane</keyword>
<dbReference type="GO" id="GO:0046872">
    <property type="term" value="F:metal ion binding"/>
    <property type="evidence" value="ECO:0007669"/>
    <property type="project" value="UniProtKB-KW"/>
</dbReference>
<dbReference type="GO" id="GO:0016463">
    <property type="term" value="F:P-type zinc transporter activity"/>
    <property type="evidence" value="ECO:0007669"/>
    <property type="project" value="UniProtKB-EC"/>
</dbReference>
<dbReference type="InterPro" id="IPR018303">
    <property type="entry name" value="ATPase_P-typ_P_site"/>
</dbReference>
<gene>
    <name evidence="14" type="ORF">JCM31447_08260</name>
</gene>
<evidence type="ECO:0000256" key="11">
    <source>
        <dbReference type="ARBA" id="ARBA00047308"/>
    </source>
</evidence>
<proteinExistence type="inferred from homology"/>
<comment type="catalytic activity">
    <reaction evidence="11">
        <text>Zn(2+)(in) + ATP + H2O = Zn(2+)(out) + ADP + phosphate + H(+)</text>
        <dbReference type="Rhea" id="RHEA:20621"/>
        <dbReference type="ChEBI" id="CHEBI:15377"/>
        <dbReference type="ChEBI" id="CHEBI:15378"/>
        <dbReference type="ChEBI" id="CHEBI:29105"/>
        <dbReference type="ChEBI" id="CHEBI:30616"/>
        <dbReference type="ChEBI" id="CHEBI:43474"/>
        <dbReference type="ChEBI" id="CHEBI:456216"/>
        <dbReference type="EC" id="7.2.2.12"/>
    </reaction>
</comment>
<comment type="subcellular location">
    <subcellularLocation>
        <location evidence="12">Cell membrane</location>
    </subcellularLocation>
    <subcellularLocation>
        <location evidence="1">Membrane</location>
        <topology evidence="1">Multi-pass membrane protein</topology>
    </subcellularLocation>
</comment>
<keyword evidence="4 12" id="KW-0479">Metal-binding</keyword>
<dbReference type="SFLD" id="SFLDG00002">
    <property type="entry name" value="C1.7:_P-type_atpase_like"/>
    <property type="match status" value="1"/>
</dbReference>
<dbReference type="SFLD" id="SFLDS00003">
    <property type="entry name" value="Haloacid_Dehalogenase"/>
    <property type="match status" value="1"/>
</dbReference>
<dbReference type="RefSeq" id="WP_172603762.1">
    <property type="nucleotide sequence ID" value="NZ_AP019368.1"/>
</dbReference>
<dbReference type="GO" id="GO:0005886">
    <property type="term" value="C:plasma membrane"/>
    <property type="evidence" value="ECO:0007669"/>
    <property type="project" value="UniProtKB-SubCell"/>
</dbReference>